<proteinExistence type="predicted"/>
<keyword evidence="7 12" id="KW-0418">Kinase</keyword>
<sequence>MSQNPQKDKPKERRNNFLRSFQVKPFPFFISLMSALFIVALGAVFYFLTLSRLEEIDKNLSVMCSLAEIVSKEPETPPQALPSNIAIQLYDQNFVLLKSYGPHNLTLILPEEMRENLSQTHSSSSISFNTKSNNVEKDSLLCLPLYKDSYAYHIYRIRVQKIRPNTISLGPTYYLVLIYPMTNFFQAKIEYYVAFASIWLLFVLFMALWWGGLHTKIKRELHQLRNAIKSIDIDKGIHISSTEQIKNPYIQEIVKELNSLFARIEEVINGLLTFTADASHELRTPLAIIKGIVDVTLLKPREIPHYQRKLRELGAHADKMQSLLTALLEMARLEGSGEQMKMESLELMVIGEEVSTSLKPIFESKKQLLKLRLNPAPIKGNEALINQLITNLLDNASKYTHQGGSITVITDHDLNKNEAMLEVWDTGIGMDEETINRCFNRLWRAEKSRTTPGYGLGLSLGMRIIRIHGGRVEIESSSVHYDGVKLMA</sequence>
<dbReference type="InterPro" id="IPR050428">
    <property type="entry name" value="TCS_sensor_his_kinase"/>
</dbReference>
<organism evidence="12 13">
    <name type="scientific">Thermovirga lienii (strain ATCC BAA-1197 / DSM 17291 / Cas60314)</name>
    <dbReference type="NCBI Taxonomy" id="580340"/>
    <lineage>
        <taxon>Bacteria</taxon>
        <taxon>Thermotogati</taxon>
        <taxon>Synergistota</taxon>
        <taxon>Synergistia</taxon>
        <taxon>Synergistales</taxon>
        <taxon>Thermovirgaceae</taxon>
        <taxon>Thermovirga</taxon>
    </lineage>
</organism>
<evidence type="ECO:0000256" key="8">
    <source>
        <dbReference type="ARBA" id="ARBA00022989"/>
    </source>
</evidence>
<keyword evidence="6 10" id="KW-0812">Transmembrane</keyword>
<dbReference type="Gene3D" id="1.10.287.130">
    <property type="match status" value="1"/>
</dbReference>
<dbReference type="Pfam" id="PF02518">
    <property type="entry name" value="HATPase_c"/>
    <property type="match status" value="1"/>
</dbReference>
<evidence type="ECO:0000256" key="6">
    <source>
        <dbReference type="ARBA" id="ARBA00022692"/>
    </source>
</evidence>
<evidence type="ECO:0000256" key="4">
    <source>
        <dbReference type="ARBA" id="ARBA00022553"/>
    </source>
</evidence>
<keyword evidence="9 10" id="KW-0472">Membrane</keyword>
<dbReference type="Gene3D" id="3.30.565.10">
    <property type="entry name" value="Histidine kinase-like ATPase, C-terminal domain"/>
    <property type="match status" value="1"/>
</dbReference>
<comment type="catalytic activity">
    <reaction evidence="1">
        <text>ATP + protein L-histidine = ADP + protein N-phospho-L-histidine.</text>
        <dbReference type="EC" id="2.7.13.3"/>
    </reaction>
</comment>
<dbReference type="GO" id="GO:0000155">
    <property type="term" value="F:phosphorelay sensor kinase activity"/>
    <property type="evidence" value="ECO:0007669"/>
    <property type="project" value="InterPro"/>
</dbReference>
<dbReference type="SMART" id="SM00387">
    <property type="entry name" value="HATPase_c"/>
    <property type="match status" value="1"/>
</dbReference>
<dbReference type="STRING" id="580340.Tlie_0720"/>
<keyword evidence="5" id="KW-0808">Transferase</keyword>
<evidence type="ECO:0000256" key="2">
    <source>
        <dbReference type="ARBA" id="ARBA00004370"/>
    </source>
</evidence>
<accession>G7V984</accession>
<dbReference type="InterPro" id="IPR036097">
    <property type="entry name" value="HisK_dim/P_sf"/>
</dbReference>
<dbReference type="EMBL" id="CP003096">
    <property type="protein sequence ID" value="AER66453.1"/>
    <property type="molecule type" value="Genomic_DNA"/>
</dbReference>
<protein>
    <recommendedName>
        <fullName evidence="3">histidine kinase</fullName>
        <ecNumber evidence="3">2.7.13.3</ecNumber>
    </recommendedName>
</protein>
<evidence type="ECO:0000313" key="13">
    <source>
        <dbReference type="Proteomes" id="UP000005868"/>
    </source>
</evidence>
<reference evidence="12 13" key="2">
    <citation type="journal article" date="2012" name="Stand. Genomic Sci.">
        <title>Genome sequence of the moderately thermophilic, amino-acid-degrading and sulfur-reducing bacterium Thermovirga lienii type strain (Cas60314(T)).</title>
        <authorList>
            <person name="Goker M."/>
            <person name="Saunders E."/>
            <person name="Lapidus A."/>
            <person name="Nolan M."/>
            <person name="Lucas S."/>
            <person name="Hammon N."/>
            <person name="Deshpande S."/>
            <person name="Cheng J.F."/>
            <person name="Han C."/>
            <person name="Tapia R."/>
            <person name="Goodwin L.A."/>
            <person name="Pitluck S."/>
            <person name="Liolios K."/>
            <person name="Mavromatis K."/>
            <person name="Pagani I."/>
            <person name="Ivanova N."/>
            <person name="Mikhailova N."/>
            <person name="Pati A."/>
            <person name="Chen A."/>
            <person name="Palaniappan K."/>
            <person name="Land M."/>
            <person name="Chang Y.J."/>
            <person name="Jeffries C.D."/>
            <person name="Brambilla E.M."/>
            <person name="Rohde M."/>
            <person name="Spring S."/>
            <person name="Detter J.C."/>
            <person name="Woyke T."/>
            <person name="Bristow J."/>
            <person name="Eisen J.A."/>
            <person name="Markowitz V."/>
            <person name="Hugenholtz P."/>
            <person name="Kyrpides N.C."/>
            <person name="Klenk H.P."/>
        </authorList>
    </citation>
    <scope>NUCLEOTIDE SEQUENCE [LARGE SCALE GENOMIC DNA]</scope>
    <source>
        <strain evidence="13">ATCC BAA-1197 / DSM 17291 / Cas60314</strain>
    </source>
</reference>
<keyword evidence="13" id="KW-1185">Reference proteome</keyword>
<dbReference type="SMART" id="SM00388">
    <property type="entry name" value="HisKA"/>
    <property type="match status" value="1"/>
</dbReference>
<gene>
    <name evidence="12" type="ordered locus">Tlie_0720</name>
</gene>
<feature type="transmembrane region" description="Helical" evidence="10">
    <location>
        <begin position="191"/>
        <end position="211"/>
    </location>
</feature>
<dbReference type="SUPFAM" id="SSF55874">
    <property type="entry name" value="ATPase domain of HSP90 chaperone/DNA topoisomerase II/histidine kinase"/>
    <property type="match status" value="1"/>
</dbReference>
<name>G7V984_THELD</name>
<evidence type="ECO:0000256" key="1">
    <source>
        <dbReference type="ARBA" id="ARBA00000085"/>
    </source>
</evidence>
<dbReference type="InterPro" id="IPR003661">
    <property type="entry name" value="HisK_dim/P_dom"/>
</dbReference>
<dbReference type="eggNOG" id="COG2205">
    <property type="taxonomic scope" value="Bacteria"/>
</dbReference>
<evidence type="ECO:0000313" key="12">
    <source>
        <dbReference type="EMBL" id="AER66453.1"/>
    </source>
</evidence>
<dbReference type="Proteomes" id="UP000005868">
    <property type="component" value="Chromosome"/>
</dbReference>
<reference evidence="13" key="1">
    <citation type="submission" date="2011-10" db="EMBL/GenBank/DDBJ databases">
        <title>The complete genome of chromosome of Thermovirga lienii DSM 17291.</title>
        <authorList>
            <consortium name="US DOE Joint Genome Institute (JGI-PGF)"/>
            <person name="Lucas S."/>
            <person name="Copeland A."/>
            <person name="Lapidus A."/>
            <person name="Glavina del Rio T."/>
            <person name="Dalin E."/>
            <person name="Tice H."/>
            <person name="Bruce D."/>
            <person name="Goodwin L."/>
            <person name="Pitluck S."/>
            <person name="Peters L."/>
            <person name="Mikhailova N."/>
            <person name="Saunders E."/>
            <person name="Kyrpides N."/>
            <person name="Mavromatis K."/>
            <person name="Ivanova N."/>
            <person name="Last F.I."/>
            <person name="Brettin T."/>
            <person name="Detter J.C."/>
            <person name="Han C."/>
            <person name="Larimer F."/>
            <person name="Land M."/>
            <person name="Hauser L."/>
            <person name="Markowitz V."/>
            <person name="Cheng J.-F."/>
            <person name="Hugenholtz P."/>
            <person name="Woyke T."/>
            <person name="Wu D."/>
            <person name="Spring S."/>
            <person name="Schroeder M."/>
            <person name="Brambilla E.-M."/>
            <person name="Klenk H.-P."/>
            <person name="Eisen J.A."/>
        </authorList>
    </citation>
    <scope>NUCLEOTIDE SEQUENCE [LARGE SCALE GENOMIC DNA]</scope>
    <source>
        <strain evidence="13">ATCC BAA-1197 / DSM 17291 / Cas60314</strain>
    </source>
</reference>
<dbReference type="Pfam" id="PF00512">
    <property type="entry name" value="HisKA"/>
    <property type="match status" value="1"/>
</dbReference>
<dbReference type="KEGG" id="tli:Tlie_0720"/>
<evidence type="ECO:0000259" key="11">
    <source>
        <dbReference type="PROSITE" id="PS50109"/>
    </source>
</evidence>
<evidence type="ECO:0000256" key="10">
    <source>
        <dbReference type="SAM" id="Phobius"/>
    </source>
</evidence>
<dbReference type="PANTHER" id="PTHR45436:SF5">
    <property type="entry name" value="SENSOR HISTIDINE KINASE TRCS"/>
    <property type="match status" value="1"/>
</dbReference>
<dbReference type="HOGENOM" id="CLU_558885_0_0_0"/>
<dbReference type="InterPro" id="IPR005467">
    <property type="entry name" value="His_kinase_dom"/>
</dbReference>
<dbReference type="GO" id="GO:0005886">
    <property type="term" value="C:plasma membrane"/>
    <property type="evidence" value="ECO:0007669"/>
    <property type="project" value="TreeGrafter"/>
</dbReference>
<evidence type="ECO:0000256" key="3">
    <source>
        <dbReference type="ARBA" id="ARBA00012438"/>
    </source>
</evidence>
<evidence type="ECO:0000256" key="7">
    <source>
        <dbReference type="ARBA" id="ARBA00022777"/>
    </source>
</evidence>
<dbReference type="InterPro" id="IPR036890">
    <property type="entry name" value="HATPase_C_sf"/>
</dbReference>
<keyword evidence="8 10" id="KW-1133">Transmembrane helix</keyword>
<dbReference type="InterPro" id="IPR004358">
    <property type="entry name" value="Sig_transdc_His_kin-like_C"/>
</dbReference>
<dbReference type="EC" id="2.7.13.3" evidence="3"/>
<dbReference type="PRINTS" id="PR00344">
    <property type="entry name" value="BCTRLSENSOR"/>
</dbReference>
<evidence type="ECO:0000256" key="5">
    <source>
        <dbReference type="ARBA" id="ARBA00022679"/>
    </source>
</evidence>
<dbReference type="PANTHER" id="PTHR45436">
    <property type="entry name" value="SENSOR HISTIDINE KINASE YKOH"/>
    <property type="match status" value="1"/>
</dbReference>
<feature type="transmembrane region" description="Helical" evidence="10">
    <location>
        <begin position="26"/>
        <end position="48"/>
    </location>
</feature>
<dbReference type="InterPro" id="IPR003594">
    <property type="entry name" value="HATPase_dom"/>
</dbReference>
<feature type="domain" description="Histidine kinase" evidence="11">
    <location>
        <begin position="277"/>
        <end position="488"/>
    </location>
</feature>
<dbReference type="CDD" id="cd00082">
    <property type="entry name" value="HisKA"/>
    <property type="match status" value="1"/>
</dbReference>
<dbReference type="PROSITE" id="PS50109">
    <property type="entry name" value="HIS_KIN"/>
    <property type="match status" value="1"/>
</dbReference>
<dbReference type="CDD" id="cd00075">
    <property type="entry name" value="HATPase"/>
    <property type="match status" value="1"/>
</dbReference>
<comment type="subcellular location">
    <subcellularLocation>
        <location evidence="2">Membrane</location>
    </subcellularLocation>
</comment>
<dbReference type="SUPFAM" id="SSF47384">
    <property type="entry name" value="Homodimeric domain of signal transducing histidine kinase"/>
    <property type="match status" value="1"/>
</dbReference>
<keyword evidence="4" id="KW-0597">Phosphoprotein</keyword>
<evidence type="ECO:0000256" key="9">
    <source>
        <dbReference type="ARBA" id="ARBA00023136"/>
    </source>
</evidence>
<dbReference type="AlphaFoldDB" id="G7V984"/>